<dbReference type="Pfam" id="PF07007">
    <property type="entry name" value="LprI"/>
    <property type="match status" value="1"/>
</dbReference>
<keyword evidence="1" id="KW-0732">Signal</keyword>
<dbReference type="Gene3D" id="1.20.1270.180">
    <property type="match status" value="1"/>
</dbReference>
<accession>A0A177N697</accession>
<evidence type="ECO:0000256" key="1">
    <source>
        <dbReference type="SAM" id="SignalP"/>
    </source>
</evidence>
<reference evidence="4" key="1">
    <citation type="submission" date="2016-03" db="EMBL/GenBank/DDBJ databases">
        <authorList>
            <person name="Heylen K."/>
            <person name="De Vos P."/>
            <person name="Vekeman B."/>
        </authorList>
    </citation>
    <scope>NUCLEOTIDE SEQUENCE [LARGE SCALE GENOMIC DNA]</scope>
    <source>
        <strain evidence="4">R-45383</strain>
    </source>
</reference>
<evidence type="ECO:0000313" key="3">
    <source>
        <dbReference type="EMBL" id="OAI13382.1"/>
    </source>
</evidence>
<proteinExistence type="predicted"/>
<feature type="chain" id="PRO_5008068789" description="Lysozyme inhibitor LprI-like N-terminal domain-containing protein" evidence="1">
    <location>
        <begin position="25"/>
        <end position="149"/>
    </location>
</feature>
<feature type="domain" description="Lysozyme inhibitor LprI-like N-terminal" evidence="2">
    <location>
        <begin position="52"/>
        <end position="142"/>
    </location>
</feature>
<dbReference type="OrthoDB" id="7340239at2"/>
<organism evidence="3 4">
    <name type="scientific">Methylomonas koyamae</name>
    <dbReference type="NCBI Taxonomy" id="702114"/>
    <lineage>
        <taxon>Bacteria</taxon>
        <taxon>Pseudomonadati</taxon>
        <taxon>Pseudomonadota</taxon>
        <taxon>Gammaproteobacteria</taxon>
        <taxon>Methylococcales</taxon>
        <taxon>Methylococcaceae</taxon>
        <taxon>Methylomonas</taxon>
    </lineage>
</organism>
<dbReference type="Proteomes" id="UP000077628">
    <property type="component" value="Unassembled WGS sequence"/>
</dbReference>
<name>A0A177N697_9GAMM</name>
<dbReference type="InterPro" id="IPR009739">
    <property type="entry name" value="LprI-like_N"/>
</dbReference>
<protein>
    <recommendedName>
        <fullName evidence="2">Lysozyme inhibitor LprI-like N-terminal domain-containing protein</fullName>
    </recommendedName>
</protein>
<evidence type="ECO:0000313" key="4">
    <source>
        <dbReference type="Proteomes" id="UP000077628"/>
    </source>
</evidence>
<dbReference type="AlphaFoldDB" id="A0A177N697"/>
<evidence type="ECO:0000259" key="2">
    <source>
        <dbReference type="Pfam" id="PF07007"/>
    </source>
</evidence>
<dbReference type="EMBL" id="LUUK01000211">
    <property type="protein sequence ID" value="OAI13382.1"/>
    <property type="molecule type" value="Genomic_DNA"/>
</dbReference>
<sequence length="149" mass="17239">MIGFRRRSALIAVVLSLSFNFAHAIDNPDTPDLTAEFLSRADAFEQAIYQHAQTTEQTDQAYRDYAEFLDKALNRAYSSLQKNLPEPSKQTLLRSQRLWLQFRDAELDFINGNWTIEQFGSSSAISRHGYRTALIKSRVLELLQYLKNY</sequence>
<keyword evidence="4" id="KW-1185">Reference proteome</keyword>
<comment type="caution">
    <text evidence="3">The sequence shown here is derived from an EMBL/GenBank/DDBJ whole genome shotgun (WGS) entry which is preliminary data.</text>
</comment>
<dbReference type="RefSeq" id="WP_064031246.1">
    <property type="nucleotide sequence ID" value="NZ_LUUK01000211.1"/>
</dbReference>
<gene>
    <name evidence="3" type="ORF">A1355_13550</name>
</gene>
<feature type="signal peptide" evidence="1">
    <location>
        <begin position="1"/>
        <end position="24"/>
    </location>
</feature>